<accession>A0A3A1WHX2</accession>
<dbReference type="Pfam" id="PF00834">
    <property type="entry name" value="Ribul_P_3_epim"/>
    <property type="match status" value="1"/>
</dbReference>
<feature type="binding site" evidence="14">
    <location>
        <position position="177"/>
    </location>
    <ligand>
        <name>substrate</name>
    </ligand>
</feature>
<evidence type="ECO:0000256" key="13">
    <source>
        <dbReference type="PIRSR" id="PIRSR001461-2"/>
    </source>
</evidence>
<feature type="binding site" evidence="10 13">
    <location>
        <position position="175"/>
    </location>
    <ligand>
        <name>a divalent metal cation</name>
        <dbReference type="ChEBI" id="CHEBI:60240"/>
    </ligand>
</feature>
<dbReference type="InterPro" id="IPR000056">
    <property type="entry name" value="Ribul_P_3_epim-like"/>
</dbReference>
<comment type="cofactor">
    <cofactor evidence="2">
        <name>Mn(2+)</name>
        <dbReference type="ChEBI" id="CHEBI:29035"/>
    </cofactor>
</comment>
<dbReference type="PIRSF" id="PIRSF001461">
    <property type="entry name" value="RPE"/>
    <property type="match status" value="1"/>
</dbReference>
<feature type="binding site" evidence="10 13">
    <location>
        <position position="35"/>
    </location>
    <ligand>
        <name>a divalent metal cation</name>
        <dbReference type="ChEBI" id="CHEBI:60240"/>
    </ligand>
</feature>
<dbReference type="HAMAP" id="MF_02227">
    <property type="entry name" value="RPE"/>
    <property type="match status" value="1"/>
</dbReference>
<feature type="binding site" evidence="10 14">
    <location>
        <position position="68"/>
    </location>
    <ligand>
        <name>substrate</name>
    </ligand>
</feature>
<dbReference type="AlphaFoldDB" id="A0A3A1WHX2"/>
<evidence type="ECO:0000313" key="15">
    <source>
        <dbReference type="EMBL" id="RIX99629.1"/>
    </source>
</evidence>
<evidence type="ECO:0000256" key="10">
    <source>
        <dbReference type="HAMAP-Rule" id="MF_02227"/>
    </source>
</evidence>
<feature type="binding site" evidence="10 13">
    <location>
        <position position="68"/>
    </location>
    <ligand>
        <name>a divalent metal cation</name>
        <dbReference type="ChEBI" id="CHEBI:60240"/>
    </ligand>
</feature>
<dbReference type="OrthoDB" id="1645589at2"/>
<evidence type="ECO:0000256" key="5">
    <source>
        <dbReference type="ARBA" id="ARBA00001954"/>
    </source>
</evidence>
<keyword evidence="8 10" id="KW-0479">Metal-binding</keyword>
<comment type="cofactor">
    <cofactor evidence="10 13">
        <name>a divalent metal cation</name>
        <dbReference type="ChEBI" id="CHEBI:60240"/>
    </cofactor>
    <text evidence="10 13">Binds 1 divalent metal cation per subunit.</text>
</comment>
<feature type="binding site" evidence="10 13">
    <location>
        <position position="37"/>
    </location>
    <ligand>
        <name>a divalent metal cation</name>
        <dbReference type="ChEBI" id="CHEBI:60240"/>
    </ligand>
</feature>
<evidence type="ECO:0000256" key="4">
    <source>
        <dbReference type="ARBA" id="ARBA00001947"/>
    </source>
</evidence>
<feature type="binding site" evidence="10 14">
    <location>
        <begin position="197"/>
        <end position="198"/>
    </location>
    <ligand>
        <name>substrate</name>
    </ligand>
</feature>
<dbReference type="EMBL" id="QYRN01000007">
    <property type="protein sequence ID" value="RIX99629.1"/>
    <property type="molecule type" value="Genomic_DNA"/>
</dbReference>
<comment type="catalytic activity">
    <reaction evidence="1 10 11">
        <text>D-ribulose 5-phosphate = D-xylulose 5-phosphate</text>
        <dbReference type="Rhea" id="RHEA:13677"/>
        <dbReference type="ChEBI" id="CHEBI:57737"/>
        <dbReference type="ChEBI" id="CHEBI:58121"/>
        <dbReference type="EC" id="5.1.3.1"/>
    </reaction>
</comment>
<dbReference type="CDD" id="cd00429">
    <property type="entry name" value="RPE"/>
    <property type="match status" value="1"/>
</dbReference>
<evidence type="ECO:0000256" key="14">
    <source>
        <dbReference type="PIRSR" id="PIRSR001461-3"/>
    </source>
</evidence>
<dbReference type="InterPro" id="IPR026019">
    <property type="entry name" value="Ribul_P_3_epim"/>
</dbReference>
<evidence type="ECO:0000256" key="6">
    <source>
        <dbReference type="ARBA" id="ARBA00009541"/>
    </source>
</evidence>
<comment type="similarity">
    <text evidence="6 10 11">Belongs to the ribulose-phosphate 3-epimerase family.</text>
</comment>
<evidence type="ECO:0000256" key="12">
    <source>
        <dbReference type="PIRSR" id="PIRSR001461-1"/>
    </source>
</evidence>
<proteinExistence type="inferred from homology"/>
<evidence type="ECO:0000256" key="1">
    <source>
        <dbReference type="ARBA" id="ARBA00001782"/>
    </source>
</evidence>
<dbReference type="EC" id="5.1.3.1" evidence="7 10"/>
<keyword evidence="16" id="KW-1185">Reference proteome</keyword>
<evidence type="ECO:0000313" key="16">
    <source>
        <dbReference type="Proteomes" id="UP000265750"/>
    </source>
</evidence>
<dbReference type="NCBIfam" id="TIGR01163">
    <property type="entry name" value="rpe"/>
    <property type="match status" value="1"/>
</dbReference>
<dbReference type="PROSITE" id="PS01085">
    <property type="entry name" value="RIBUL_P_3_EPIMER_1"/>
    <property type="match status" value="1"/>
</dbReference>
<organism evidence="15 16">
    <name type="scientific">Aureimonas flava</name>
    <dbReference type="NCBI Taxonomy" id="2320271"/>
    <lineage>
        <taxon>Bacteria</taxon>
        <taxon>Pseudomonadati</taxon>
        <taxon>Pseudomonadota</taxon>
        <taxon>Alphaproteobacteria</taxon>
        <taxon>Hyphomicrobiales</taxon>
        <taxon>Aurantimonadaceae</taxon>
        <taxon>Aureimonas</taxon>
    </lineage>
</organism>
<dbReference type="InterPro" id="IPR013785">
    <property type="entry name" value="Aldolase_TIM"/>
</dbReference>
<evidence type="ECO:0000256" key="9">
    <source>
        <dbReference type="ARBA" id="ARBA00023235"/>
    </source>
</evidence>
<dbReference type="RefSeq" id="WP_119540761.1">
    <property type="nucleotide sequence ID" value="NZ_QYRN01000007.1"/>
</dbReference>
<feature type="binding site" evidence="10 14">
    <location>
        <position position="10"/>
    </location>
    <ligand>
        <name>substrate</name>
    </ligand>
</feature>
<evidence type="ECO:0000256" key="3">
    <source>
        <dbReference type="ARBA" id="ARBA00001941"/>
    </source>
</evidence>
<keyword evidence="13" id="KW-0862">Zinc</keyword>
<dbReference type="GO" id="GO:0006098">
    <property type="term" value="P:pentose-phosphate shunt"/>
    <property type="evidence" value="ECO:0007669"/>
    <property type="project" value="UniProtKB-UniRule"/>
</dbReference>
<dbReference type="Gene3D" id="3.20.20.70">
    <property type="entry name" value="Aldolase class I"/>
    <property type="match status" value="1"/>
</dbReference>
<comment type="function">
    <text evidence="10">Catalyzes the reversible epimerization of D-ribulose 5-phosphate to D-xylulose 5-phosphate.</text>
</comment>
<evidence type="ECO:0000256" key="11">
    <source>
        <dbReference type="PIRNR" id="PIRNR001461"/>
    </source>
</evidence>
<comment type="cofactor">
    <cofactor evidence="4">
        <name>Zn(2+)</name>
        <dbReference type="ChEBI" id="CHEBI:29105"/>
    </cofactor>
</comment>
<feature type="binding site" evidence="10">
    <location>
        <begin position="175"/>
        <end position="177"/>
    </location>
    <ligand>
        <name>substrate</name>
    </ligand>
</feature>
<gene>
    <name evidence="10" type="primary">rpe</name>
    <name evidence="15" type="ORF">D3218_14270</name>
</gene>
<name>A0A3A1WHX2_9HYPH</name>
<dbReference type="SUPFAM" id="SSF51366">
    <property type="entry name" value="Ribulose-phoshate binding barrel"/>
    <property type="match status" value="1"/>
</dbReference>
<dbReference type="NCBIfam" id="NF004076">
    <property type="entry name" value="PRK05581.1-4"/>
    <property type="match status" value="1"/>
</dbReference>
<dbReference type="InterPro" id="IPR011060">
    <property type="entry name" value="RibuloseP-bd_barrel"/>
</dbReference>
<reference evidence="16" key="1">
    <citation type="submission" date="2018-09" db="EMBL/GenBank/DDBJ databases">
        <authorList>
            <person name="Tuo L."/>
        </authorList>
    </citation>
    <scope>NUCLEOTIDE SEQUENCE [LARGE SCALE GENOMIC DNA]</scope>
    <source>
        <strain evidence="16">M2BS4Y-1</strain>
    </source>
</reference>
<feature type="binding site" evidence="10 14">
    <location>
        <begin position="144"/>
        <end position="147"/>
    </location>
    <ligand>
        <name>substrate</name>
    </ligand>
</feature>
<feature type="active site" description="Proton donor" evidence="10 12">
    <location>
        <position position="175"/>
    </location>
</feature>
<comment type="caution">
    <text evidence="15">The sequence shown here is derived from an EMBL/GenBank/DDBJ whole genome shotgun (WGS) entry which is preliminary data.</text>
</comment>
<dbReference type="FunFam" id="3.20.20.70:FF:000004">
    <property type="entry name" value="Ribulose-phosphate 3-epimerase"/>
    <property type="match status" value="1"/>
</dbReference>
<sequence length="225" mass="23876">MDGDILIAPSILSSDFSRLGEEIAAVDRAGADWIHLDVMDGRFVPNITFGPPVVAAVRGASARFFDAHLMIASPDAYLEGFAKAGCDGITVHAEACTHLDRTLQAIRALDCRAGVAINPATPETAIEYVLDRVDLVLVMTVNPGFGGQSFIPATLEKVRRLRAMIGARPIRLQVDGGVAPETIGAIRQAGADTFVAGSAVYRGGTEDNYRNNIDALRRSASVNKA</sequence>
<keyword evidence="10 11" id="KW-0119">Carbohydrate metabolism</keyword>
<dbReference type="PROSITE" id="PS01086">
    <property type="entry name" value="RIBUL_P_3_EPIMER_2"/>
    <property type="match status" value="1"/>
</dbReference>
<comment type="cofactor">
    <cofactor evidence="3">
        <name>Co(2+)</name>
        <dbReference type="ChEBI" id="CHEBI:48828"/>
    </cofactor>
</comment>
<evidence type="ECO:0000256" key="7">
    <source>
        <dbReference type="ARBA" id="ARBA00013188"/>
    </source>
</evidence>
<protein>
    <recommendedName>
        <fullName evidence="7 10">Ribulose-phosphate 3-epimerase</fullName>
        <ecNumber evidence="7 10">5.1.3.1</ecNumber>
    </recommendedName>
</protein>
<dbReference type="PANTHER" id="PTHR11749">
    <property type="entry name" value="RIBULOSE-5-PHOSPHATE-3-EPIMERASE"/>
    <property type="match status" value="1"/>
</dbReference>
<keyword evidence="13" id="KW-0464">Manganese</keyword>
<dbReference type="GO" id="GO:0004750">
    <property type="term" value="F:D-ribulose-phosphate 3-epimerase activity"/>
    <property type="evidence" value="ECO:0007669"/>
    <property type="project" value="UniProtKB-UniRule"/>
</dbReference>
<dbReference type="Proteomes" id="UP000265750">
    <property type="component" value="Unassembled WGS sequence"/>
</dbReference>
<dbReference type="GO" id="GO:0005737">
    <property type="term" value="C:cytoplasm"/>
    <property type="evidence" value="ECO:0007669"/>
    <property type="project" value="UniProtKB-ARBA"/>
</dbReference>
<evidence type="ECO:0000256" key="8">
    <source>
        <dbReference type="ARBA" id="ARBA00022723"/>
    </source>
</evidence>
<keyword evidence="9 10" id="KW-0413">Isomerase</keyword>
<comment type="pathway">
    <text evidence="10">Carbohydrate degradation.</text>
</comment>
<keyword evidence="13" id="KW-0170">Cobalt</keyword>
<feature type="active site" description="Proton acceptor" evidence="10 12">
    <location>
        <position position="37"/>
    </location>
</feature>
<dbReference type="GO" id="GO:0046872">
    <property type="term" value="F:metal ion binding"/>
    <property type="evidence" value="ECO:0007669"/>
    <property type="project" value="UniProtKB-UniRule"/>
</dbReference>
<comment type="cofactor">
    <cofactor evidence="5">
        <name>Fe(2+)</name>
        <dbReference type="ChEBI" id="CHEBI:29033"/>
    </cofactor>
</comment>
<dbReference type="GO" id="GO:0019323">
    <property type="term" value="P:pentose catabolic process"/>
    <property type="evidence" value="ECO:0007669"/>
    <property type="project" value="UniProtKB-UniRule"/>
</dbReference>
<evidence type="ECO:0000256" key="2">
    <source>
        <dbReference type="ARBA" id="ARBA00001936"/>
    </source>
</evidence>